<comment type="caution">
    <text evidence="1">The sequence shown here is derived from an EMBL/GenBank/DDBJ whole genome shotgun (WGS) entry which is preliminary data.</text>
</comment>
<evidence type="ECO:0000313" key="1">
    <source>
        <dbReference type="EMBL" id="KAL0178171.1"/>
    </source>
</evidence>
<feature type="non-terminal residue" evidence="1">
    <location>
        <position position="54"/>
    </location>
</feature>
<dbReference type="AlphaFoldDB" id="A0ABD0PZZ9"/>
<accession>A0ABD0PZZ9</accession>
<keyword evidence="2" id="KW-1185">Reference proteome</keyword>
<reference evidence="1 2" key="1">
    <citation type="submission" date="2024-05" db="EMBL/GenBank/DDBJ databases">
        <title>Genome sequencing and assembly of Indian major carp, Cirrhinus mrigala (Hamilton, 1822).</title>
        <authorList>
            <person name="Mohindra V."/>
            <person name="Chowdhury L.M."/>
            <person name="Lal K."/>
            <person name="Jena J.K."/>
        </authorList>
    </citation>
    <scope>NUCLEOTIDE SEQUENCE [LARGE SCALE GENOMIC DNA]</scope>
    <source>
        <strain evidence="1">CM1030</strain>
        <tissue evidence="1">Blood</tissue>
    </source>
</reference>
<dbReference type="EMBL" id="JAMKFB020000013">
    <property type="protein sequence ID" value="KAL0178171.1"/>
    <property type="molecule type" value="Genomic_DNA"/>
</dbReference>
<evidence type="ECO:0008006" key="3">
    <source>
        <dbReference type="Google" id="ProtNLM"/>
    </source>
</evidence>
<protein>
    <recommendedName>
        <fullName evidence="3">MHC class I antigen</fullName>
    </recommendedName>
</protein>
<evidence type="ECO:0000313" key="2">
    <source>
        <dbReference type="Proteomes" id="UP001529510"/>
    </source>
</evidence>
<gene>
    <name evidence="1" type="ORF">M9458_027065</name>
</gene>
<sequence length="54" mass="6242">ELFAKSIYSGEQQWFSSTRQQLWLYPDVTEWSDRARRPANHSALNPAPSDQSTS</sequence>
<organism evidence="1 2">
    <name type="scientific">Cirrhinus mrigala</name>
    <name type="common">Mrigala</name>
    <dbReference type="NCBI Taxonomy" id="683832"/>
    <lineage>
        <taxon>Eukaryota</taxon>
        <taxon>Metazoa</taxon>
        <taxon>Chordata</taxon>
        <taxon>Craniata</taxon>
        <taxon>Vertebrata</taxon>
        <taxon>Euteleostomi</taxon>
        <taxon>Actinopterygii</taxon>
        <taxon>Neopterygii</taxon>
        <taxon>Teleostei</taxon>
        <taxon>Ostariophysi</taxon>
        <taxon>Cypriniformes</taxon>
        <taxon>Cyprinidae</taxon>
        <taxon>Labeoninae</taxon>
        <taxon>Labeonini</taxon>
        <taxon>Cirrhinus</taxon>
    </lineage>
</organism>
<dbReference type="Proteomes" id="UP001529510">
    <property type="component" value="Unassembled WGS sequence"/>
</dbReference>
<name>A0ABD0PZZ9_CIRMR</name>
<feature type="non-terminal residue" evidence="1">
    <location>
        <position position="1"/>
    </location>
</feature>
<proteinExistence type="predicted"/>